<evidence type="ECO:0000313" key="2">
    <source>
        <dbReference type="EMBL" id="GHP05756.1"/>
    </source>
</evidence>
<keyword evidence="3" id="KW-1185">Reference proteome</keyword>
<evidence type="ECO:0000256" key="1">
    <source>
        <dbReference type="SAM" id="MobiDB-lite"/>
    </source>
</evidence>
<dbReference type="EMBL" id="BNJQ01000011">
    <property type="protein sequence ID" value="GHP05756.1"/>
    <property type="molecule type" value="Genomic_DNA"/>
</dbReference>
<comment type="caution">
    <text evidence="2">The sequence shown here is derived from an EMBL/GenBank/DDBJ whole genome shotgun (WGS) entry which is preliminary data.</text>
</comment>
<protein>
    <submittedName>
        <fullName evidence="2">Uncharacterized protein</fullName>
    </submittedName>
</protein>
<evidence type="ECO:0000313" key="3">
    <source>
        <dbReference type="Proteomes" id="UP000660262"/>
    </source>
</evidence>
<gene>
    <name evidence="2" type="ORF">PPROV_000450500</name>
</gene>
<dbReference type="AlphaFoldDB" id="A0A830HEE6"/>
<sequence>MVASPFTVPQTLEPVASDKAKPKGEWSQRFGIPKETGSFDYTLRKEGFWAGERQRELQSGVRVSYSRVAMYGGRAEELSMSTPFAGGTVLPETGRQTRAFGLAPSPTMQFGDIVSFRSTLGNPLPELTKTKQ</sequence>
<accession>A0A830HEE6</accession>
<dbReference type="Proteomes" id="UP000660262">
    <property type="component" value="Unassembled WGS sequence"/>
</dbReference>
<feature type="region of interest" description="Disordered" evidence="1">
    <location>
        <begin position="1"/>
        <end position="31"/>
    </location>
</feature>
<organism evidence="2 3">
    <name type="scientific">Pycnococcus provasolii</name>
    <dbReference type="NCBI Taxonomy" id="41880"/>
    <lineage>
        <taxon>Eukaryota</taxon>
        <taxon>Viridiplantae</taxon>
        <taxon>Chlorophyta</taxon>
        <taxon>Pseudoscourfieldiophyceae</taxon>
        <taxon>Pseudoscourfieldiales</taxon>
        <taxon>Pycnococcaceae</taxon>
        <taxon>Pycnococcus</taxon>
    </lineage>
</organism>
<name>A0A830HEE6_9CHLO</name>
<proteinExistence type="predicted"/>
<reference evidence="2" key="1">
    <citation type="submission" date="2020-10" db="EMBL/GenBank/DDBJ databases">
        <title>Unveiling of a novel bifunctional photoreceptor, Dualchrome1, isolated from a cosmopolitan green alga.</title>
        <authorList>
            <person name="Suzuki S."/>
            <person name="Kawachi M."/>
        </authorList>
    </citation>
    <scope>NUCLEOTIDE SEQUENCE</scope>
    <source>
        <strain evidence="2">NIES 2893</strain>
    </source>
</reference>
<feature type="compositionally biased region" description="Basic and acidic residues" evidence="1">
    <location>
        <begin position="16"/>
        <end position="26"/>
    </location>
</feature>